<name>A0ABT5SJV5_9MICO</name>
<gene>
    <name evidence="1" type="ORF">PUW80_12220</name>
</gene>
<accession>A0ABT5SJV5</accession>
<dbReference type="RefSeq" id="WP_274264795.1">
    <property type="nucleotide sequence ID" value="NZ_JAQZCI010000003.1"/>
</dbReference>
<organism evidence="1 2">
    <name type="scientific">Microbacterium thalli</name>
    <dbReference type="NCBI Taxonomy" id="3027921"/>
    <lineage>
        <taxon>Bacteria</taxon>
        <taxon>Bacillati</taxon>
        <taxon>Actinomycetota</taxon>
        <taxon>Actinomycetes</taxon>
        <taxon>Micrococcales</taxon>
        <taxon>Microbacteriaceae</taxon>
        <taxon>Microbacterium</taxon>
    </lineage>
</organism>
<proteinExistence type="predicted"/>
<evidence type="ECO:0000313" key="2">
    <source>
        <dbReference type="Proteomes" id="UP001218170"/>
    </source>
</evidence>
<comment type="caution">
    <text evidence="1">The sequence shown here is derived from an EMBL/GenBank/DDBJ whole genome shotgun (WGS) entry which is preliminary data.</text>
</comment>
<sequence>MPDLNAGDELEQFLDHTTDPDVLVSAVVNWRELDDAEAREVWVDLRAWVEWLAGRYVLSASVIPACWWKHGGLVEELSALRTAHSVFFAPEDDGRGPLEWHERFANAIERMKKTTSCTSTHQESTVRALSADTDETAWEQWITAAHGEAMATSERRTS</sequence>
<dbReference type="EMBL" id="JAQZCI010000003">
    <property type="protein sequence ID" value="MDD7963112.1"/>
    <property type="molecule type" value="Genomic_DNA"/>
</dbReference>
<reference evidence="1 2" key="1">
    <citation type="submission" date="2023-02" db="EMBL/GenBank/DDBJ databases">
        <title>Study of novel species of the Microbacterium genus.</title>
        <authorList>
            <person name="Arroyo-Herrera I."/>
            <person name="Roman-Ponce B."/>
            <person name="Vasquez-Murrieta M.S."/>
        </authorList>
    </citation>
    <scope>NUCLEOTIDE SEQUENCE [LARGE SCALE GENOMIC DNA]</scope>
    <source>
        <strain evidence="1 2">NE1TT3</strain>
    </source>
</reference>
<evidence type="ECO:0000313" key="1">
    <source>
        <dbReference type="EMBL" id="MDD7963112.1"/>
    </source>
</evidence>
<keyword evidence="2" id="KW-1185">Reference proteome</keyword>
<protein>
    <recommendedName>
        <fullName evidence="3">DUF4913 domain-containing protein</fullName>
    </recommendedName>
</protein>
<dbReference type="Proteomes" id="UP001218170">
    <property type="component" value="Unassembled WGS sequence"/>
</dbReference>
<evidence type="ECO:0008006" key="3">
    <source>
        <dbReference type="Google" id="ProtNLM"/>
    </source>
</evidence>